<evidence type="ECO:0000256" key="4">
    <source>
        <dbReference type="ARBA" id="ARBA00013170"/>
    </source>
</evidence>
<evidence type="ECO:0000256" key="7">
    <source>
        <dbReference type="ARBA" id="ARBA00022679"/>
    </source>
</evidence>
<dbReference type="InterPro" id="IPR004570">
    <property type="entry name" value="Phosphatidylglycerol_P_synth"/>
</dbReference>
<dbReference type="PIRSF" id="PIRSF000847">
    <property type="entry name" value="Phos_ph_gly_syn"/>
    <property type="match status" value="1"/>
</dbReference>
<gene>
    <name evidence="18" type="ORF">MVI01_65300</name>
    <name evidence="19" type="ORF">SAMN04488504_12522</name>
</gene>
<organism evidence="18 21">
    <name type="scientific">Myxococcus virescens</name>
    <dbReference type="NCBI Taxonomy" id="83456"/>
    <lineage>
        <taxon>Bacteria</taxon>
        <taxon>Pseudomonadati</taxon>
        <taxon>Myxococcota</taxon>
        <taxon>Myxococcia</taxon>
        <taxon>Myxococcales</taxon>
        <taxon>Cystobacterineae</taxon>
        <taxon>Myxococcaceae</taxon>
        <taxon>Myxococcus</taxon>
    </lineage>
</organism>
<keyword evidence="6" id="KW-0444">Lipid biosynthesis</keyword>
<evidence type="ECO:0000313" key="21">
    <source>
        <dbReference type="Proteomes" id="UP000321224"/>
    </source>
</evidence>
<accession>A0A511HMF6</accession>
<dbReference type="GO" id="GO:0016020">
    <property type="term" value="C:membrane"/>
    <property type="evidence" value="ECO:0007669"/>
    <property type="project" value="UniProtKB-SubCell"/>
</dbReference>
<dbReference type="PANTHER" id="PTHR14269:SF11">
    <property type="entry name" value="CDP-DIACYLGLYCEROL--GLYCEROL-3-PHOSPHATE 3-PHOSPHATIDYLTRANSFERASE"/>
    <property type="match status" value="1"/>
</dbReference>
<feature type="transmembrane region" description="Helical" evidence="17">
    <location>
        <begin position="133"/>
        <end position="162"/>
    </location>
</feature>
<dbReference type="Gene3D" id="1.20.120.1760">
    <property type="match status" value="1"/>
</dbReference>
<feature type="region of interest" description="Disordered" evidence="16">
    <location>
        <begin position="174"/>
        <end position="200"/>
    </location>
</feature>
<keyword evidence="9 17" id="KW-1133">Transmembrane helix</keyword>
<evidence type="ECO:0000256" key="10">
    <source>
        <dbReference type="ARBA" id="ARBA00023098"/>
    </source>
</evidence>
<dbReference type="EMBL" id="FNAJ01000025">
    <property type="protein sequence ID" value="SDF23423.1"/>
    <property type="molecule type" value="Genomic_DNA"/>
</dbReference>
<protein>
    <recommendedName>
        <fullName evidence="5">CDP-diacylglycerol--glycerol-3-phosphate 3-phosphatidyltransferase</fullName>
        <ecNumber evidence="4">2.7.8.5</ecNumber>
    </recommendedName>
</protein>
<evidence type="ECO:0000256" key="12">
    <source>
        <dbReference type="ARBA" id="ARBA00023209"/>
    </source>
</evidence>
<keyword evidence="12" id="KW-0594">Phospholipid biosynthesis</keyword>
<dbReference type="GO" id="GO:0046474">
    <property type="term" value="P:glycerophospholipid biosynthetic process"/>
    <property type="evidence" value="ECO:0007669"/>
    <property type="project" value="TreeGrafter"/>
</dbReference>
<dbReference type="InterPro" id="IPR048254">
    <property type="entry name" value="CDP_ALCOHOL_P_TRANSF_CS"/>
</dbReference>
<evidence type="ECO:0000256" key="6">
    <source>
        <dbReference type="ARBA" id="ARBA00022516"/>
    </source>
</evidence>
<evidence type="ECO:0000256" key="1">
    <source>
        <dbReference type="ARBA" id="ARBA00004141"/>
    </source>
</evidence>
<evidence type="ECO:0000256" key="8">
    <source>
        <dbReference type="ARBA" id="ARBA00022692"/>
    </source>
</evidence>
<dbReference type="Pfam" id="PF01066">
    <property type="entry name" value="CDP-OH_P_transf"/>
    <property type="match status" value="1"/>
</dbReference>
<dbReference type="GO" id="GO:0008444">
    <property type="term" value="F:CDP-diacylglycerol-glycerol-3-phosphate 3-phosphatidyltransferase activity"/>
    <property type="evidence" value="ECO:0007669"/>
    <property type="project" value="UniProtKB-EC"/>
</dbReference>
<reference evidence="19 20" key="1">
    <citation type="submission" date="2016-10" db="EMBL/GenBank/DDBJ databases">
        <authorList>
            <person name="Varghese N."/>
            <person name="Submissions S."/>
        </authorList>
    </citation>
    <scope>NUCLEOTIDE SEQUENCE [LARGE SCALE GENOMIC DNA]</scope>
    <source>
        <strain evidence="19 20">DSM 2260</strain>
    </source>
</reference>
<dbReference type="Proteomes" id="UP000321224">
    <property type="component" value="Unassembled WGS sequence"/>
</dbReference>
<keyword evidence="8 17" id="KW-0812">Transmembrane</keyword>
<comment type="caution">
    <text evidence="18">The sequence shown here is derived from an EMBL/GenBank/DDBJ whole genome shotgun (WGS) entry which is preliminary data.</text>
</comment>
<dbReference type="PANTHER" id="PTHR14269">
    <property type="entry name" value="CDP-DIACYLGLYCEROL--GLYCEROL-3-PHOSPHATE 3-PHOSPHATIDYLTRANSFERASE-RELATED"/>
    <property type="match status" value="1"/>
</dbReference>
<dbReference type="EC" id="2.7.8.5" evidence="4"/>
<evidence type="ECO:0000256" key="13">
    <source>
        <dbReference type="ARBA" id="ARBA00023264"/>
    </source>
</evidence>
<sequence length="200" mass="21306">MRRQASLALLNTLSLTRLPLAVAFILVPDAWVRAGLVVLAAFTDFLDGWIARHKGLATRLGALIDPVADRAFMVTAILVCYLDGLISGVAVLLLVLRDVGTTVGFFVARLAPRLRSVELKARMLGKAVTSLQLVTLLCVLLFPPAVVPLVALIGVLSFASVVDYSHAVLKARERDAGPRRMKPESGGATSSGSSLPPVRK</sequence>
<evidence type="ECO:0000256" key="9">
    <source>
        <dbReference type="ARBA" id="ARBA00022989"/>
    </source>
</evidence>
<evidence type="ECO:0000313" key="19">
    <source>
        <dbReference type="EMBL" id="SDF23423.1"/>
    </source>
</evidence>
<dbReference type="RefSeq" id="WP_090495622.1">
    <property type="nucleotide sequence ID" value="NZ_BJVY01000053.1"/>
</dbReference>
<dbReference type="PROSITE" id="PS00379">
    <property type="entry name" value="CDP_ALCOHOL_P_TRANSF"/>
    <property type="match status" value="1"/>
</dbReference>
<dbReference type="Proteomes" id="UP000198717">
    <property type="component" value="Unassembled WGS sequence"/>
</dbReference>
<keyword evidence="20" id="KW-1185">Reference proteome</keyword>
<evidence type="ECO:0000313" key="20">
    <source>
        <dbReference type="Proteomes" id="UP000198717"/>
    </source>
</evidence>
<evidence type="ECO:0000256" key="11">
    <source>
        <dbReference type="ARBA" id="ARBA00023136"/>
    </source>
</evidence>
<comment type="pathway">
    <text evidence="2">Phospholipid metabolism; phosphatidylglycerol biosynthesis; phosphatidylglycerol from CDP-diacylglycerol: step 1/2.</text>
</comment>
<keyword evidence="11 17" id="KW-0472">Membrane</keyword>
<evidence type="ECO:0000256" key="5">
    <source>
        <dbReference type="ARBA" id="ARBA00014944"/>
    </source>
</evidence>
<dbReference type="InterPro" id="IPR050324">
    <property type="entry name" value="CDP-alcohol_PTase-I"/>
</dbReference>
<evidence type="ECO:0000313" key="18">
    <source>
        <dbReference type="EMBL" id="GEL74746.1"/>
    </source>
</evidence>
<feature type="compositionally biased region" description="Basic and acidic residues" evidence="16">
    <location>
        <begin position="174"/>
        <end position="183"/>
    </location>
</feature>
<proteinExistence type="inferred from homology"/>
<dbReference type="InterPro" id="IPR000462">
    <property type="entry name" value="CDP-OH_P_trans"/>
</dbReference>
<evidence type="ECO:0000256" key="2">
    <source>
        <dbReference type="ARBA" id="ARBA00005042"/>
    </source>
</evidence>
<feature type="transmembrane region" description="Helical" evidence="17">
    <location>
        <begin position="31"/>
        <end position="50"/>
    </location>
</feature>
<dbReference type="EMBL" id="BJVY01000053">
    <property type="protein sequence ID" value="GEL74746.1"/>
    <property type="molecule type" value="Genomic_DNA"/>
</dbReference>
<comment type="similarity">
    <text evidence="3 15">Belongs to the CDP-alcohol phosphatidyltransferase class-I family.</text>
</comment>
<evidence type="ECO:0000256" key="15">
    <source>
        <dbReference type="RuleBase" id="RU003750"/>
    </source>
</evidence>
<evidence type="ECO:0000256" key="14">
    <source>
        <dbReference type="ARBA" id="ARBA00048586"/>
    </source>
</evidence>
<dbReference type="InterPro" id="IPR043130">
    <property type="entry name" value="CDP-OH_PTrfase_TM_dom"/>
</dbReference>
<name>A0A511HMF6_9BACT</name>
<evidence type="ECO:0000256" key="16">
    <source>
        <dbReference type="SAM" id="MobiDB-lite"/>
    </source>
</evidence>
<comment type="catalytic activity">
    <reaction evidence="14">
        <text>a CDP-1,2-diacyl-sn-glycerol + sn-glycerol 3-phosphate = a 1,2-diacyl-sn-glycero-3-phospho-(1'-sn-glycero-3'-phosphate) + CMP + H(+)</text>
        <dbReference type="Rhea" id="RHEA:12593"/>
        <dbReference type="ChEBI" id="CHEBI:15378"/>
        <dbReference type="ChEBI" id="CHEBI:57597"/>
        <dbReference type="ChEBI" id="CHEBI:58332"/>
        <dbReference type="ChEBI" id="CHEBI:60110"/>
        <dbReference type="ChEBI" id="CHEBI:60377"/>
        <dbReference type="EC" id="2.7.8.5"/>
    </reaction>
</comment>
<reference evidence="18 21" key="2">
    <citation type="submission" date="2019-07" db="EMBL/GenBank/DDBJ databases">
        <title>Whole genome shotgun sequence of Myxococcus virescens NBRC 100334.</title>
        <authorList>
            <person name="Hosoyama A."/>
            <person name="Uohara A."/>
            <person name="Ohji S."/>
            <person name="Ichikawa N."/>
        </authorList>
    </citation>
    <scope>NUCLEOTIDE SEQUENCE [LARGE SCALE GENOMIC DNA]</scope>
    <source>
        <strain evidence="18 21">NBRC 100334</strain>
    </source>
</reference>
<keyword evidence="10" id="KW-0443">Lipid metabolism</keyword>
<evidence type="ECO:0000256" key="17">
    <source>
        <dbReference type="SAM" id="Phobius"/>
    </source>
</evidence>
<keyword evidence="7 15" id="KW-0808">Transferase</keyword>
<evidence type="ECO:0000256" key="3">
    <source>
        <dbReference type="ARBA" id="ARBA00010441"/>
    </source>
</evidence>
<comment type="subcellular location">
    <subcellularLocation>
        <location evidence="1">Membrane</location>
        <topology evidence="1">Multi-pass membrane protein</topology>
    </subcellularLocation>
</comment>
<dbReference type="AlphaFoldDB" id="A0A511HMF6"/>
<keyword evidence="13" id="KW-1208">Phospholipid metabolism</keyword>
<feature type="transmembrane region" description="Helical" evidence="17">
    <location>
        <begin position="71"/>
        <end position="96"/>
    </location>
</feature>